<comment type="caution">
    <text evidence="2">The sequence shown here is derived from an EMBL/GenBank/DDBJ whole genome shotgun (WGS) entry which is preliminary data.</text>
</comment>
<dbReference type="Proteomes" id="UP000245998">
    <property type="component" value="Unassembled WGS sequence"/>
</dbReference>
<proteinExistence type="predicted"/>
<protein>
    <recommendedName>
        <fullName evidence="1">Peptidase S74 domain-containing protein</fullName>
    </recommendedName>
</protein>
<dbReference type="OrthoDB" id="4387735at2"/>
<gene>
    <name evidence="2" type="ORF">DCC39_10275</name>
</gene>
<dbReference type="InterPro" id="IPR030392">
    <property type="entry name" value="S74_ICA"/>
</dbReference>
<dbReference type="EMBL" id="QCZG01000019">
    <property type="protein sequence ID" value="PWA11075.1"/>
    <property type="molecule type" value="Genomic_DNA"/>
</dbReference>
<feature type="domain" description="Peptidase S74" evidence="1">
    <location>
        <begin position="484"/>
        <end position="573"/>
    </location>
</feature>
<accession>A0A2U1K1E6</accession>
<dbReference type="PROSITE" id="PS51688">
    <property type="entry name" value="ICA"/>
    <property type="match status" value="1"/>
</dbReference>
<reference evidence="2 3" key="1">
    <citation type="submission" date="2018-04" db="EMBL/GenBank/DDBJ databases">
        <title>Camelliibacillus theae gen. nov., sp. nov., isolated from Pu'er tea.</title>
        <authorList>
            <person name="Niu L."/>
        </authorList>
    </citation>
    <scope>NUCLEOTIDE SEQUENCE [LARGE SCALE GENOMIC DNA]</scope>
    <source>
        <strain evidence="2 3">T8</strain>
    </source>
</reference>
<sequence length="584" mass="62850">MYPKKYNTPYNGNGINRVQGFVISETFTFTLAVGDSRQANTVVSVTQTDTEAVGRFEVRGLVESNTITETSIRSIVSRSGNARSETFINSIIKSVLREVGFTNSFTEATSYAQGRMRFAGQTESKTITDTLFNVERFEYVFKPNDYTTAFIKFDHNLEYHSPVNIEQSVLQTDRYNGVSITKSDGFLALRDDELVETVVNATVGIAIQTRSSVNDPWKAKLYADTSGNLHLDGTLVAADGIFTGSLQGVDGTFTGTLQAANGSFTGNLLAASGTFTGELLAASGSFSGNLLAASGTFSGDLQAAGGSFTGELRAASGTFAGTLQAVDGVFTGTLDAVDGNFIGQLNGASGTFVGDLVGGRVIGGRFESHSGGVMTLDPQGIKFNNGRRTYSLNHIMVETNAVGTNVANVYLAPLRGYEARVVSYDDIPGDGHADSYHYERIRTSGVIAPPNQNIVLYTGLEGRCINNAGTAYMPFRASSFPTGSLVEYKENITVWEESALDLINSATIYEYQLKTELEQGIARNRQGLVIGKGFSTPEGIIDGDGVEQYLMNTWSWKAIQELSSKIAALEQKLVKECCSCNHKK</sequence>
<keyword evidence="3" id="KW-1185">Reference proteome</keyword>
<evidence type="ECO:0000259" key="1">
    <source>
        <dbReference type="PROSITE" id="PS51688"/>
    </source>
</evidence>
<name>A0A2U1K1E6_9BACI</name>
<evidence type="ECO:0000313" key="3">
    <source>
        <dbReference type="Proteomes" id="UP000245998"/>
    </source>
</evidence>
<dbReference type="AlphaFoldDB" id="A0A2U1K1E6"/>
<dbReference type="RefSeq" id="WP_116554807.1">
    <property type="nucleotide sequence ID" value="NZ_QCZG01000019.1"/>
</dbReference>
<organism evidence="2 3">
    <name type="scientific">Pueribacillus theae</name>
    <dbReference type="NCBI Taxonomy" id="2171751"/>
    <lineage>
        <taxon>Bacteria</taxon>
        <taxon>Bacillati</taxon>
        <taxon>Bacillota</taxon>
        <taxon>Bacilli</taxon>
        <taxon>Bacillales</taxon>
        <taxon>Bacillaceae</taxon>
        <taxon>Pueribacillus</taxon>
    </lineage>
</organism>
<evidence type="ECO:0000313" key="2">
    <source>
        <dbReference type="EMBL" id="PWA11075.1"/>
    </source>
</evidence>